<dbReference type="Proteomes" id="UP000598360">
    <property type="component" value="Unassembled WGS sequence"/>
</dbReference>
<dbReference type="Pfam" id="PF00903">
    <property type="entry name" value="Glyoxalase"/>
    <property type="match status" value="1"/>
</dbReference>
<evidence type="ECO:0000259" key="1">
    <source>
        <dbReference type="PROSITE" id="PS51819"/>
    </source>
</evidence>
<evidence type="ECO:0000313" key="2">
    <source>
        <dbReference type="EMBL" id="MBE9375114.1"/>
    </source>
</evidence>
<keyword evidence="3" id="KW-1185">Reference proteome</keyword>
<comment type="caution">
    <text evidence="2">The sequence shown here is derived from an EMBL/GenBank/DDBJ whole genome shotgun (WGS) entry which is preliminary data.</text>
</comment>
<dbReference type="InterPro" id="IPR029068">
    <property type="entry name" value="Glyas_Bleomycin-R_OHBP_Dase"/>
</dbReference>
<dbReference type="PANTHER" id="PTHR36503:SF3">
    <property type="entry name" value="BLR0126 PROTEIN"/>
    <property type="match status" value="1"/>
</dbReference>
<dbReference type="PANTHER" id="PTHR36503">
    <property type="entry name" value="BLR2520 PROTEIN"/>
    <property type="match status" value="1"/>
</dbReference>
<dbReference type="EMBL" id="JADEYC010000018">
    <property type="protein sequence ID" value="MBE9375114.1"/>
    <property type="molecule type" value="Genomic_DNA"/>
</dbReference>
<evidence type="ECO:0000313" key="3">
    <source>
        <dbReference type="Proteomes" id="UP000598360"/>
    </source>
</evidence>
<dbReference type="AlphaFoldDB" id="A0A929G095"/>
<organism evidence="2 3">
    <name type="scientific">Saccharopolyspora montiporae</name>
    <dbReference type="NCBI Taxonomy" id="2781240"/>
    <lineage>
        <taxon>Bacteria</taxon>
        <taxon>Bacillati</taxon>
        <taxon>Actinomycetota</taxon>
        <taxon>Actinomycetes</taxon>
        <taxon>Pseudonocardiales</taxon>
        <taxon>Pseudonocardiaceae</taxon>
        <taxon>Saccharopolyspora</taxon>
    </lineage>
</organism>
<reference evidence="2" key="1">
    <citation type="submission" date="2020-10" db="EMBL/GenBank/DDBJ databases">
        <title>Diversity and distribution of actinomycetes associated with coral in the coast of Hainan.</title>
        <authorList>
            <person name="Li F."/>
        </authorList>
    </citation>
    <scope>NUCLEOTIDE SEQUENCE</scope>
    <source>
        <strain evidence="2">HNM0983</strain>
    </source>
</reference>
<dbReference type="SUPFAM" id="SSF54593">
    <property type="entry name" value="Glyoxalase/Bleomycin resistance protein/Dihydroxybiphenyl dioxygenase"/>
    <property type="match status" value="1"/>
</dbReference>
<sequence length="131" mass="14007">MTTHFAAVGLVAQDMAETLEFYRLLGVDVPASADGEAHVDALLPGGVRLMWDTEQAVRSLDPDWSPPTGGRRVALAFDCGAPADVDSTYRMLTAAGHRGSSEPWDAFWGQRYATVLDPDGNPVDLFAALDG</sequence>
<dbReference type="PROSITE" id="PS51819">
    <property type="entry name" value="VOC"/>
    <property type="match status" value="1"/>
</dbReference>
<protein>
    <submittedName>
        <fullName evidence="2">VOC family protein</fullName>
    </submittedName>
</protein>
<gene>
    <name evidence="2" type="ORF">IQ251_11745</name>
</gene>
<proteinExistence type="predicted"/>
<name>A0A929G095_9PSEU</name>
<dbReference type="Gene3D" id="3.10.180.10">
    <property type="entry name" value="2,3-Dihydroxybiphenyl 1,2-Dioxygenase, domain 1"/>
    <property type="match status" value="1"/>
</dbReference>
<dbReference type="RefSeq" id="WP_193928547.1">
    <property type="nucleotide sequence ID" value="NZ_JADEYC010000018.1"/>
</dbReference>
<dbReference type="InterPro" id="IPR037523">
    <property type="entry name" value="VOC_core"/>
</dbReference>
<accession>A0A929G095</accession>
<feature type="domain" description="VOC" evidence="1">
    <location>
        <begin position="4"/>
        <end position="128"/>
    </location>
</feature>
<dbReference type="InterPro" id="IPR004360">
    <property type="entry name" value="Glyas_Fos-R_dOase_dom"/>
</dbReference>